<evidence type="ECO:0000256" key="3">
    <source>
        <dbReference type="ARBA" id="ARBA00023235"/>
    </source>
</evidence>
<dbReference type="OrthoDB" id="5141876at2"/>
<comment type="similarity">
    <text evidence="4">Belongs to the cellobiose 2-epimerase family.</text>
</comment>
<dbReference type="Gene3D" id="1.50.10.10">
    <property type="match status" value="1"/>
</dbReference>
<dbReference type="InterPro" id="IPR008928">
    <property type="entry name" value="6-hairpin_glycosidase_sf"/>
</dbReference>
<comment type="function">
    <text evidence="4">Catalyzes the reversible epimerization of cellobiose to 4-O-beta-D-glucopyranosyl-D-mannose (Glc-Man).</text>
</comment>
<protein>
    <recommendedName>
        <fullName evidence="4">Cellobiose 2-epimerase</fullName>
        <shortName evidence="4">CE</shortName>
        <ecNumber evidence="4">5.1.3.11</ecNumber>
    </recommendedName>
</protein>
<dbReference type="InterPro" id="IPR012341">
    <property type="entry name" value="6hp_glycosidase-like_sf"/>
</dbReference>
<organism evidence="5 6">
    <name type="scientific">Hymenobacter crusticola</name>
    <dbReference type="NCBI Taxonomy" id="1770526"/>
    <lineage>
        <taxon>Bacteria</taxon>
        <taxon>Pseudomonadati</taxon>
        <taxon>Bacteroidota</taxon>
        <taxon>Cytophagia</taxon>
        <taxon>Cytophagales</taxon>
        <taxon>Hymenobacteraceae</taxon>
        <taxon>Hymenobacter</taxon>
    </lineage>
</organism>
<evidence type="ECO:0000313" key="5">
    <source>
        <dbReference type="EMBL" id="OUJ70396.1"/>
    </source>
</evidence>
<keyword evidence="6" id="KW-1185">Reference proteome</keyword>
<dbReference type="EMBL" id="MTSE01000023">
    <property type="protein sequence ID" value="OUJ70396.1"/>
    <property type="molecule type" value="Genomic_DNA"/>
</dbReference>
<sequence length="391" mass="44949">MLQIFDFQQELTNILTYWATYVPDPEHGGFYGQLNNDSQPNPLAPKGAVLNARILWTFAAAYNHEPRADYLALAQRAYQYFVTHFLDAEFGGVYWSVDYKGQPLDCKKQVYALAFSIYGLAEYYQASGDADALKHAQALYHTIEAHSFDAERGGYFEAHARDWQPLADLRLSAKDANEKKSMNTHLHVLEAYTTLYRVWPNAGLRQQLKALLVNFTDHIIDADTSHLHLFFDENWRPKPDAISVGHDVEAAWLLLEAAEVLQEPELIKQFRQLAVQLAAGATEGLAPDGSLLYEREFDGHWVADRHWWVQAEAVVGFYNAYQISGQMKFLAYSEGAWRFIQQHLIDRERGEWFWGIRADYSIMPGEDKVGIWKCPYHNSRTCLEMLRRLSS</sequence>
<dbReference type="AlphaFoldDB" id="A0A243W7G8"/>
<evidence type="ECO:0000256" key="2">
    <source>
        <dbReference type="ARBA" id="ARBA00008558"/>
    </source>
</evidence>
<dbReference type="PANTHER" id="PTHR15108">
    <property type="entry name" value="N-ACYLGLUCOSAMINE-2-EPIMERASE"/>
    <property type="match status" value="1"/>
</dbReference>
<evidence type="ECO:0000256" key="4">
    <source>
        <dbReference type="HAMAP-Rule" id="MF_00929"/>
    </source>
</evidence>
<dbReference type="GO" id="GO:0005975">
    <property type="term" value="P:carbohydrate metabolic process"/>
    <property type="evidence" value="ECO:0007669"/>
    <property type="project" value="InterPro"/>
</dbReference>
<dbReference type="EC" id="5.1.3.11" evidence="4"/>
<dbReference type="RefSeq" id="WP_086596753.1">
    <property type="nucleotide sequence ID" value="NZ_MTSE01000023.1"/>
</dbReference>
<dbReference type="Proteomes" id="UP000194873">
    <property type="component" value="Unassembled WGS sequence"/>
</dbReference>
<comment type="similarity">
    <text evidence="2">Belongs to the N-acylglucosamine 2-epimerase family.</text>
</comment>
<evidence type="ECO:0000313" key="6">
    <source>
        <dbReference type="Proteomes" id="UP000194873"/>
    </source>
</evidence>
<dbReference type="GO" id="GO:0047736">
    <property type="term" value="F:cellobiose epimerase activity"/>
    <property type="evidence" value="ECO:0007669"/>
    <property type="project" value="UniProtKB-UniRule"/>
</dbReference>
<reference evidence="5 6" key="1">
    <citation type="submission" date="2017-01" db="EMBL/GenBank/DDBJ databases">
        <title>A new Hymenobacter.</title>
        <authorList>
            <person name="Liang Y."/>
            <person name="Feng F."/>
        </authorList>
    </citation>
    <scope>NUCLEOTIDE SEQUENCE [LARGE SCALE GENOMIC DNA]</scope>
    <source>
        <strain evidence="5">MIMBbqt21</strain>
    </source>
</reference>
<comment type="catalytic activity">
    <reaction evidence="1 4">
        <text>D-cellobiose = beta-D-glucosyl-(1-&gt;4)-D-mannopyranose</text>
        <dbReference type="Rhea" id="RHEA:23384"/>
        <dbReference type="ChEBI" id="CHEBI:17057"/>
        <dbReference type="ChEBI" id="CHEBI:47931"/>
        <dbReference type="EC" id="5.1.3.11"/>
    </reaction>
</comment>
<gene>
    <name evidence="5" type="ORF">BXP70_24485</name>
</gene>
<dbReference type="Pfam" id="PF07221">
    <property type="entry name" value="GlcNAc_2-epim"/>
    <property type="match status" value="1"/>
</dbReference>
<proteinExistence type="inferred from homology"/>
<comment type="caution">
    <text evidence="5">The sequence shown here is derived from an EMBL/GenBank/DDBJ whole genome shotgun (WGS) entry which is preliminary data.</text>
</comment>
<dbReference type="InterPro" id="IPR028584">
    <property type="entry name" value="Cellobiose_2_epim"/>
</dbReference>
<name>A0A243W7G8_9BACT</name>
<dbReference type="HAMAP" id="MF_00929">
    <property type="entry name" value="Cellobiose_2_epim"/>
    <property type="match status" value="1"/>
</dbReference>
<dbReference type="InterPro" id="IPR010819">
    <property type="entry name" value="AGE/CE"/>
</dbReference>
<evidence type="ECO:0000256" key="1">
    <source>
        <dbReference type="ARBA" id="ARBA00001470"/>
    </source>
</evidence>
<accession>A0A243W7G8</accession>
<dbReference type="SUPFAM" id="SSF48208">
    <property type="entry name" value="Six-hairpin glycosidases"/>
    <property type="match status" value="1"/>
</dbReference>
<keyword evidence="3 4" id="KW-0413">Isomerase</keyword>